<dbReference type="PROSITE" id="PS51186">
    <property type="entry name" value="GNAT"/>
    <property type="match status" value="1"/>
</dbReference>
<dbReference type="Pfam" id="PF13673">
    <property type="entry name" value="Acetyltransf_10"/>
    <property type="match status" value="1"/>
</dbReference>
<dbReference type="PANTHER" id="PTHR43233">
    <property type="entry name" value="FAMILY N-ACETYLTRANSFERASE, PUTATIVE (AFU_ORTHOLOGUE AFUA_6G03350)-RELATED"/>
    <property type="match status" value="1"/>
</dbReference>
<proteinExistence type="predicted"/>
<dbReference type="AlphaFoldDB" id="A0A2S7N3Q2"/>
<organism evidence="2 3">
    <name type="scientific">Pradoshia eiseniae</name>
    <dbReference type="NCBI Taxonomy" id="2064768"/>
    <lineage>
        <taxon>Bacteria</taxon>
        <taxon>Bacillati</taxon>
        <taxon>Bacillota</taxon>
        <taxon>Bacilli</taxon>
        <taxon>Bacillales</taxon>
        <taxon>Bacillaceae</taxon>
        <taxon>Pradoshia</taxon>
    </lineage>
</organism>
<dbReference type="Gene3D" id="3.40.630.30">
    <property type="match status" value="1"/>
</dbReference>
<comment type="caution">
    <text evidence="2">The sequence shown here is derived from an EMBL/GenBank/DDBJ whole genome shotgun (WGS) entry which is preliminary data.</text>
</comment>
<evidence type="ECO:0000259" key="1">
    <source>
        <dbReference type="PROSITE" id="PS51186"/>
    </source>
</evidence>
<dbReference type="OrthoDB" id="9775804at2"/>
<dbReference type="PANTHER" id="PTHR43233:SF1">
    <property type="entry name" value="FAMILY N-ACETYLTRANSFERASE, PUTATIVE (AFU_ORTHOLOGUE AFUA_6G03350)-RELATED"/>
    <property type="match status" value="1"/>
</dbReference>
<dbReference type="CDD" id="cd04301">
    <property type="entry name" value="NAT_SF"/>
    <property type="match status" value="1"/>
</dbReference>
<name>A0A2S7N3Q2_9BACI</name>
<dbReference type="InterPro" id="IPR016181">
    <property type="entry name" value="Acyl_CoA_acyltransferase"/>
</dbReference>
<accession>A0A2S7N3Q2</accession>
<keyword evidence="2" id="KW-0808">Transferase</keyword>
<dbReference type="InterPro" id="IPR000182">
    <property type="entry name" value="GNAT_dom"/>
</dbReference>
<dbReference type="SUPFAM" id="SSF55729">
    <property type="entry name" value="Acyl-CoA N-acyltransferases (Nat)"/>
    <property type="match status" value="1"/>
</dbReference>
<gene>
    <name evidence="2" type="ORF">CYL18_02130</name>
</gene>
<sequence length="133" mass="15191">MGEIHYRKNKKITANQLAEVFRASDIRRPVEDKPRLEKMLKHADILVTAWDGEKLIGVARALTDYSYCCYLSDLAVDQGYQHKGIGKQLVNEVEMEIGEEAALILLASPTAMDYYPKIGFNQIENGYMIPRKR</sequence>
<dbReference type="InterPro" id="IPR053144">
    <property type="entry name" value="Acetyltransferase_Butenolide"/>
</dbReference>
<protein>
    <submittedName>
        <fullName evidence="2">GNAT family N-acetyltransferase</fullName>
    </submittedName>
</protein>
<dbReference type="GO" id="GO:0016747">
    <property type="term" value="F:acyltransferase activity, transferring groups other than amino-acyl groups"/>
    <property type="evidence" value="ECO:0007669"/>
    <property type="project" value="InterPro"/>
</dbReference>
<reference evidence="2 3" key="1">
    <citation type="submission" date="2017-12" db="EMBL/GenBank/DDBJ databases">
        <title>Taxonomic description and draft genome of Pradoshia cofamensis Gen. nov., sp. nov., a thermotolerant bacillale isolated from anterior gut of earthworm Eisenia fetida.</title>
        <authorList>
            <person name="Saha T."/>
            <person name="Chakraborty R."/>
        </authorList>
    </citation>
    <scope>NUCLEOTIDE SEQUENCE [LARGE SCALE GENOMIC DNA]</scope>
    <source>
        <strain evidence="2 3">EAG3</strain>
    </source>
</reference>
<dbReference type="EMBL" id="PKOZ01000001">
    <property type="protein sequence ID" value="PQD96712.1"/>
    <property type="molecule type" value="Genomic_DNA"/>
</dbReference>
<feature type="domain" description="N-acetyltransferase" evidence="1">
    <location>
        <begin position="4"/>
        <end position="133"/>
    </location>
</feature>
<keyword evidence="3" id="KW-1185">Reference proteome</keyword>
<evidence type="ECO:0000313" key="3">
    <source>
        <dbReference type="Proteomes" id="UP000239663"/>
    </source>
</evidence>
<dbReference type="RefSeq" id="WP_104847809.1">
    <property type="nucleotide sequence ID" value="NZ_PKOZ01000001.1"/>
</dbReference>
<dbReference type="Proteomes" id="UP000239663">
    <property type="component" value="Unassembled WGS sequence"/>
</dbReference>
<evidence type="ECO:0000313" key="2">
    <source>
        <dbReference type="EMBL" id="PQD96712.1"/>
    </source>
</evidence>